<accession>A0ABS5FR74</accession>
<comment type="caution">
    <text evidence="1">The sequence shown here is derived from an EMBL/GenBank/DDBJ whole genome shotgun (WGS) entry which is preliminary data.</text>
</comment>
<sequence>MRQLGFDDRTIADALGQETLAMAQHYAKRANIEPKMGKVVRRLERRWQHKQKTRTVKPAS</sequence>
<evidence type="ECO:0008006" key="3">
    <source>
        <dbReference type="Google" id="ProtNLM"/>
    </source>
</evidence>
<gene>
    <name evidence="1" type="ORF">JQ615_28170</name>
</gene>
<organism evidence="1 2">
    <name type="scientific">Bradyrhizobium jicamae</name>
    <dbReference type="NCBI Taxonomy" id="280332"/>
    <lineage>
        <taxon>Bacteria</taxon>
        <taxon>Pseudomonadati</taxon>
        <taxon>Pseudomonadota</taxon>
        <taxon>Alphaproteobacteria</taxon>
        <taxon>Hyphomicrobiales</taxon>
        <taxon>Nitrobacteraceae</taxon>
        <taxon>Bradyrhizobium</taxon>
    </lineage>
</organism>
<name>A0ABS5FR74_9BRAD</name>
<reference evidence="2" key="1">
    <citation type="journal article" date="2021" name="ISME J.">
        <title>Evolutionary origin and ecological implication of a unique nif island in free-living Bradyrhizobium lineages.</title>
        <authorList>
            <person name="Tao J."/>
        </authorList>
    </citation>
    <scope>NUCLEOTIDE SEQUENCE [LARGE SCALE GENOMIC DNA]</scope>
    <source>
        <strain evidence="2">SZCCT0434</strain>
    </source>
</reference>
<protein>
    <recommendedName>
        <fullName evidence="3">Integrase</fullName>
    </recommendedName>
</protein>
<evidence type="ECO:0000313" key="2">
    <source>
        <dbReference type="Proteomes" id="UP001315278"/>
    </source>
</evidence>
<dbReference type="Proteomes" id="UP001315278">
    <property type="component" value="Unassembled WGS sequence"/>
</dbReference>
<keyword evidence="2" id="KW-1185">Reference proteome</keyword>
<dbReference type="EMBL" id="JAFCJH010000036">
    <property type="protein sequence ID" value="MBR0799272.1"/>
    <property type="molecule type" value="Genomic_DNA"/>
</dbReference>
<evidence type="ECO:0000313" key="1">
    <source>
        <dbReference type="EMBL" id="MBR0799272.1"/>
    </source>
</evidence>
<proteinExistence type="predicted"/>
<dbReference type="RefSeq" id="WP_212399453.1">
    <property type="nucleotide sequence ID" value="NZ_JAFCJH010000036.1"/>
</dbReference>